<feature type="region of interest" description="Disordered" evidence="4">
    <location>
        <begin position="1"/>
        <end position="45"/>
    </location>
</feature>
<accession>A0A3M6T6F2</accession>
<comment type="caution">
    <text evidence="5">The sequence shown here is derived from an EMBL/GenBank/DDBJ whole genome shotgun (WGS) entry which is preliminary data.</text>
</comment>
<dbReference type="PANTHER" id="PTHR13093">
    <property type="entry name" value="ZINC FINGER HIT DOMAIN CONTAINING PROTEIN 1"/>
    <property type="match status" value="1"/>
</dbReference>
<feature type="compositionally biased region" description="Basic and acidic residues" evidence="4">
    <location>
        <begin position="1"/>
        <end position="23"/>
    </location>
</feature>
<feature type="compositionally biased region" description="Basic and acidic residues" evidence="4">
    <location>
        <begin position="30"/>
        <end position="45"/>
    </location>
</feature>
<dbReference type="GO" id="GO:0006338">
    <property type="term" value="P:chromatin remodeling"/>
    <property type="evidence" value="ECO:0007669"/>
    <property type="project" value="InterPro"/>
</dbReference>
<sequence>MADRRESGRIKDISSRKILDNETRKRRQKRQLEALEKDNVQDDPHAHLTIVPAKMKVPAFNDTMEDKRKKRKSKTGELFKQRFRRTFAMLLEEAQQEAEAGEPSYTSAKVPPSKFPERHFCAILLREVSGNTPGHKMPKVDSLASCSYKYLPL</sequence>
<gene>
    <name evidence="5" type="ORF">pdam_00000982</name>
</gene>
<evidence type="ECO:0000313" key="5">
    <source>
        <dbReference type="EMBL" id="RMX36879.1"/>
    </source>
</evidence>
<dbReference type="Proteomes" id="UP000275408">
    <property type="component" value="Unassembled WGS sequence"/>
</dbReference>
<dbReference type="EMBL" id="RCHS01004213">
    <property type="protein sequence ID" value="RMX36879.1"/>
    <property type="molecule type" value="Genomic_DNA"/>
</dbReference>
<evidence type="ECO:0000256" key="4">
    <source>
        <dbReference type="SAM" id="MobiDB-lite"/>
    </source>
</evidence>
<evidence type="ECO:0000313" key="6">
    <source>
        <dbReference type="Proteomes" id="UP000275408"/>
    </source>
</evidence>
<evidence type="ECO:0000256" key="3">
    <source>
        <dbReference type="ARBA" id="ARBA00022833"/>
    </source>
</evidence>
<protein>
    <submittedName>
        <fullName evidence="5">Uncharacterized protein</fullName>
    </submittedName>
</protein>
<dbReference type="STRING" id="46731.A0A3M6T6F2"/>
<keyword evidence="3" id="KW-0862">Zinc</keyword>
<dbReference type="AlphaFoldDB" id="A0A3M6T6F2"/>
<dbReference type="InterPro" id="IPR039723">
    <property type="entry name" value="Vps71/ZNHIT1"/>
</dbReference>
<reference evidence="5 6" key="1">
    <citation type="journal article" date="2018" name="Sci. Rep.">
        <title>Comparative analysis of the Pocillopora damicornis genome highlights role of immune system in coral evolution.</title>
        <authorList>
            <person name="Cunning R."/>
            <person name="Bay R.A."/>
            <person name="Gillette P."/>
            <person name="Baker A.C."/>
            <person name="Traylor-Knowles N."/>
        </authorList>
    </citation>
    <scope>NUCLEOTIDE SEQUENCE [LARGE SCALE GENOMIC DNA]</scope>
    <source>
        <strain evidence="5">RSMAS</strain>
        <tissue evidence="5">Whole animal</tissue>
    </source>
</reference>
<keyword evidence="1" id="KW-0479">Metal-binding</keyword>
<keyword evidence="6" id="KW-1185">Reference proteome</keyword>
<proteinExistence type="predicted"/>
<keyword evidence="2" id="KW-0863">Zinc-finger</keyword>
<evidence type="ECO:0000256" key="2">
    <source>
        <dbReference type="ARBA" id="ARBA00022771"/>
    </source>
</evidence>
<evidence type="ECO:0000256" key="1">
    <source>
        <dbReference type="ARBA" id="ARBA00022723"/>
    </source>
</evidence>
<dbReference type="OrthoDB" id="74807at2759"/>
<dbReference type="GO" id="GO:0008270">
    <property type="term" value="F:zinc ion binding"/>
    <property type="evidence" value="ECO:0007669"/>
    <property type="project" value="UniProtKB-KW"/>
</dbReference>
<organism evidence="5 6">
    <name type="scientific">Pocillopora damicornis</name>
    <name type="common">Cauliflower coral</name>
    <name type="synonym">Millepora damicornis</name>
    <dbReference type="NCBI Taxonomy" id="46731"/>
    <lineage>
        <taxon>Eukaryota</taxon>
        <taxon>Metazoa</taxon>
        <taxon>Cnidaria</taxon>
        <taxon>Anthozoa</taxon>
        <taxon>Hexacorallia</taxon>
        <taxon>Scleractinia</taxon>
        <taxon>Astrocoeniina</taxon>
        <taxon>Pocilloporidae</taxon>
        <taxon>Pocillopora</taxon>
    </lineage>
</organism>
<name>A0A3M6T6F2_POCDA</name>